<proteinExistence type="inferred from homology"/>
<organism evidence="6 7">
    <name type="scientific">Caldicoprobacter faecalis</name>
    <dbReference type="NCBI Taxonomy" id="937334"/>
    <lineage>
        <taxon>Bacteria</taxon>
        <taxon>Bacillati</taxon>
        <taxon>Bacillota</taxon>
        <taxon>Clostridia</taxon>
        <taxon>Caldicoprobacterales</taxon>
        <taxon>Caldicoprobacteraceae</taxon>
        <taxon>Caldicoprobacter</taxon>
    </lineage>
</organism>
<evidence type="ECO:0000256" key="3">
    <source>
        <dbReference type="ARBA" id="ARBA00023143"/>
    </source>
</evidence>
<dbReference type="GO" id="GO:0009424">
    <property type="term" value="C:bacterial-type flagellum hook"/>
    <property type="evidence" value="ECO:0007669"/>
    <property type="project" value="InterPro"/>
</dbReference>
<dbReference type="Proteomes" id="UP000198577">
    <property type="component" value="Unassembled WGS sequence"/>
</dbReference>
<sequence length="294" mass="32704">MRVTNGMLITNMMRDYAKNMRNLEKLQSQLSSGKRILRPSDDPVAVSKSLKLRADLAYNQQYVSNADNAISWLEATESALKDLGDVLHRARELAVQASNGALAPEDRMAIADEIEQLQGHVVQVGNATYAGRYIFAGYRTDQPAFVEQNGSLVYQGDSGKIAFEIGVGNRIEVNVLGGEGGAEIDKIYDVLERFKNDLRSDNATNLGGYIGEIDQRMTQILSQRSMVGAKVNRFELIRARLKEEEINFTNLLSQNEDVDIAEVIVRLKEAENVYRASLAAGARIIMPTLMDFLR</sequence>
<evidence type="ECO:0000313" key="6">
    <source>
        <dbReference type="EMBL" id="SFQ02851.1"/>
    </source>
</evidence>
<keyword evidence="3" id="KW-0975">Bacterial flagellum</keyword>
<dbReference type="SUPFAM" id="SSF64518">
    <property type="entry name" value="Phase 1 flagellin"/>
    <property type="match status" value="1"/>
</dbReference>
<dbReference type="RefSeq" id="WP_025747925.1">
    <property type="nucleotide sequence ID" value="NZ_FOXR01000010.1"/>
</dbReference>
<keyword evidence="6" id="KW-0969">Cilium</keyword>
<dbReference type="InterPro" id="IPR013384">
    <property type="entry name" value="Flagell_FlgL"/>
</dbReference>
<dbReference type="InterPro" id="IPR001029">
    <property type="entry name" value="Flagellin_N"/>
</dbReference>
<evidence type="ECO:0000256" key="1">
    <source>
        <dbReference type="ARBA" id="ARBA00004365"/>
    </source>
</evidence>
<feature type="domain" description="Flagellin N-terminal" evidence="4">
    <location>
        <begin position="7"/>
        <end position="140"/>
    </location>
</feature>
<dbReference type="NCBIfam" id="TIGR02550">
    <property type="entry name" value="flagell_flgL"/>
    <property type="match status" value="1"/>
</dbReference>
<feature type="domain" description="Flagellin C-terminal" evidence="5">
    <location>
        <begin position="211"/>
        <end position="284"/>
    </location>
</feature>
<evidence type="ECO:0000259" key="5">
    <source>
        <dbReference type="Pfam" id="PF00700"/>
    </source>
</evidence>
<comment type="similarity">
    <text evidence="2">Belongs to the bacterial flagellin family.</text>
</comment>
<dbReference type="GO" id="GO:0005198">
    <property type="term" value="F:structural molecule activity"/>
    <property type="evidence" value="ECO:0007669"/>
    <property type="project" value="InterPro"/>
</dbReference>
<dbReference type="PANTHER" id="PTHR42792">
    <property type="entry name" value="FLAGELLIN"/>
    <property type="match status" value="1"/>
</dbReference>
<evidence type="ECO:0000259" key="4">
    <source>
        <dbReference type="Pfam" id="PF00669"/>
    </source>
</evidence>
<dbReference type="PANTHER" id="PTHR42792:SF1">
    <property type="entry name" value="FLAGELLAR HOOK-ASSOCIATED PROTEIN 3"/>
    <property type="match status" value="1"/>
</dbReference>
<dbReference type="InterPro" id="IPR046358">
    <property type="entry name" value="Flagellin_C"/>
</dbReference>
<dbReference type="GO" id="GO:0071973">
    <property type="term" value="P:bacterial-type flagellum-dependent cell motility"/>
    <property type="evidence" value="ECO:0007669"/>
    <property type="project" value="InterPro"/>
</dbReference>
<reference evidence="6 7" key="1">
    <citation type="submission" date="2016-10" db="EMBL/GenBank/DDBJ databases">
        <authorList>
            <person name="de Groot N.N."/>
        </authorList>
    </citation>
    <scope>NUCLEOTIDE SEQUENCE [LARGE SCALE GENOMIC DNA]</scope>
    <source>
        <strain evidence="6 7">DSM 20678</strain>
    </source>
</reference>
<dbReference type="OrthoDB" id="9758307at2"/>
<accession>A0A1I5V5Y2</accession>
<keyword evidence="6" id="KW-0282">Flagellum</keyword>
<dbReference type="AlphaFoldDB" id="A0A1I5V5Y2"/>
<dbReference type="STRING" id="937334.SAMN05444406_1107"/>
<dbReference type="Pfam" id="PF00700">
    <property type="entry name" value="Flagellin_C"/>
    <property type="match status" value="1"/>
</dbReference>
<keyword evidence="7" id="KW-1185">Reference proteome</keyword>
<dbReference type="Gene3D" id="1.20.1330.10">
    <property type="entry name" value="f41 fragment of flagellin, N-terminal domain"/>
    <property type="match status" value="1"/>
</dbReference>
<evidence type="ECO:0000256" key="2">
    <source>
        <dbReference type="ARBA" id="ARBA00005709"/>
    </source>
</evidence>
<comment type="subcellular location">
    <subcellularLocation>
        <location evidence="1">Bacterial flagellum</location>
    </subcellularLocation>
</comment>
<dbReference type="Pfam" id="PF00669">
    <property type="entry name" value="Flagellin_N"/>
    <property type="match status" value="1"/>
</dbReference>
<protein>
    <submittedName>
        <fullName evidence="6">Flagellar hook-associated protein 3 FlgL</fullName>
    </submittedName>
</protein>
<evidence type="ECO:0000313" key="7">
    <source>
        <dbReference type="Proteomes" id="UP000198577"/>
    </source>
</evidence>
<keyword evidence="6" id="KW-0966">Cell projection</keyword>
<dbReference type="EMBL" id="FOXR01000010">
    <property type="protein sequence ID" value="SFQ02851.1"/>
    <property type="molecule type" value="Genomic_DNA"/>
</dbReference>
<gene>
    <name evidence="6" type="ORF">SAMN05444406_1107</name>
</gene>
<name>A0A1I5V5Y2_9FIRM</name>
<dbReference type="InterPro" id="IPR001492">
    <property type="entry name" value="Flagellin"/>
</dbReference>